<dbReference type="Proteomes" id="UP000187251">
    <property type="component" value="Unassembled WGS sequence"/>
</dbReference>
<protein>
    <recommendedName>
        <fullName evidence="1">SF4 helicase domain-containing protein</fullName>
    </recommendedName>
</protein>
<comment type="caution">
    <text evidence="2">The sequence shown here is derived from an EMBL/GenBank/DDBJ whole genome shotgun (WGS) entry which is preliminary data.</text>
</comment>
<dbReference type="PANTHER" id="PTHR12873:SF6">
    <property type="entry name" value="TOPRIM DOMAIN-CONTAINING PROTEIN"/>
    <property type="match status" value="1"/>
</dbReference>
<evidence type="ECO:0000313" key="3">
    <source>
        <dbReference type="Proteomes" id="UP000187251"/>
    </source>
</evidence>
<dbReference type="Gene3D" id="3.40.50.300">
    <property type="entry name" value="P-loop containing nucleotide triphosphate hydrolases"/>
    <property type="match status" value="1"/>
</dbReference>
<sequence length="313" mass="35134">MSMIFSSDDTNFAEYYAAAEPAVKVHSATTWAEELANLSDAPARVIGARLPWKATHDNIRFREGEVTLWAGINGSGKSQCLGNVVLGFAAQNEPACVASFEMAPIRTLERMQRQAAMCSTPARDFTDRFMGLLDKRLWIYDQLGQVDAQMLYAVIRYCARKLGVKQMIVDSLMKCVRGEDDYNGQKAFVDALGAIAREEKIHIHLVHHVKKGDTEDKPPTKWDVKGSGAIVDQVDQLLIVWRNKLKERAIQKLAAQGEPVDDETYSKPDVLLCCEKNRNGEWEGRVPLWYHKDSLQYTGDPRCKPLNFLGSLA</sequence>
<dbReference type="GO" id="GO:0006260">
    <property type="term" value="P:DNA replication"/>
    <property type="evidence" value="ECO:0007669"/>
    <property type="project" value="InterPro"/>
</dbReference>
<dbReference type="SUPFAM" id="SSF52540">
    <property type="entry name" value="P-loop containing nucleoside triphosphate hydrolases"/>
    <property type="match status" value="1"/>
</dbReference>
<proteinExistence type="predicted"/>
<organism evidence="2 3">
    <name type="scientific">Alcaligenes xylosoxydans xylosoxydans</name>
    <name type="common">Achromobacter xylosoxidans</name>
    <dbReference type="NCBI Taxonomy" id="85698"/>
    <lineage>
        <taxon>Bacteria</taxon>
        <taxon>Pseudomonadati</taxon>
        <taxon>Pseudomonadota</taxon>
        <taxon>Betaproteobacteria</taxon>
        <taxon>Burkholderiales</taxon>
        <taxon>Alcaligenaceae</taxon>
        <taxon>Achromobacter</taxon>
    </lineage>
</organism>
<dbReference type="InterPro" id="IPR027032">
    <property type="entry name" value="Twinkle-like"/>
</dbReference>
<feature type="domain" description="SF4 helicase" evidence="1">
    <location>
        <begin position="41"/>
        <end position="304"/>
    </location>
</feature>
<dbReference type="InterPro" id="IPR027417">
    <property type="entry name" value="P-loop_NTPase"/>
</dbReference>
<dbReference type="PROSITE" id="PS51199">
    <property type="entry name" value="SF4_HELICASE"/>
    <property type="match status" value="1"/>
</dbReference>
<dbReference type="InterPro" id="IPR007694">
    <property type="entry name" value="DNA_helicase_DnaB-like_C"/>
</dbReference>
<dbReference type="PANTHER" id="PTHR12873">
    <property type="entry name" value="T7-LIKE MITOCHONDRIAL DNA HELICASE"/>
    <property type="match status" value="1"/>
</dbReference>
<dbReference type="RefSeq" id="WP_076412548.1">
    <property type="nucleotide sequence ID" value="NZ_MJMN01000016.1"/>
</dbReference>
<dbReference type="GO" id="GO:0005524">
    <property type="term" value="F:ATP binding"/>
    <property type="evidence" value="ECO:0007669"/>
    <property type="project" value="InterPro"/>
</dbReference>
<dbReference type="GO" id="GO:0003697">
    <property type="term" value="F:single-stranded DNA binding"/>
    <property type="evidence" value="ECO:0007669"/>
    <property type="project" value="InterPro"/>
</dbReference>
<dbReference type="AlphaFoldDB" id="A0A1R1JSP0"/>
<evidence type="ECO:0000313" key="2">
    <source>
        <dbReference type="EMBL" id="OMG85407.1"/>
    </source>
</evidence>
<dbReference type="EMBL" id="MJMN01000016">
    <property type="protein sequence ID" value="OMG85407.1"/>
    <property type="molecule type" value="Genomic_DNA"/>
</dbReference>
<name>A0A1R1JSP0_ALCXX</name>
<accession>A0A1R1JSP0</accession>
<dbReference type="GO" id="GO:0043139">
    <property type="term" value="F:5'-3' DNA helicase activity"/>
    <property type="evidence" value="ECO:0007669"/>
    <property type="project" value="InterPro"/>
</dbReference>
<dbReference type="Pfam" id="PF13481">
    <property type="entry name" value="AAA_25"/>
    <property type="match status" value="1"/>
</dbReference>
<gene>
    <name evidence="2" type="ORF">BIZ92_27050</name>
</gene>
<evidence type="ECO:0000259" key="1">
    <source>
        <dbReference type="PROSITE" id="PS51199"/>
    </source>
</evidence>
<dbReference type="OrthoDB" id="5959484at2"/>
<reference evidence="2 3" key="1">
    <citation type="submission" date="2016-09" db="EMBL/GenBank/DDBJ databases">
        <title>Phylogenomics of Achromobacter.</title>
        <authorList>
            <person name="Jeukens J."/>
            <person name="Freschi L."/>
            <person name="Vincent A.T."/>
            <person name="Emond-Rheault J.-G."/>
            <person name="Kukavica-Ibrulj I."/>
            <person name="Charette S.J."/>
            <person name="Levesque R.C."/>
        </authorList>
    </citation>
    <scope>NUCLEOTIDE SEQUENCE [LARGE SCALE GENOMIC DNA]</scope>
    <source>
        <strain evidence="2 3">AUS488</strain>
    </source>
</reference>